<dbReference type="OrthoDB" id="9809720at2"/>
<dbReference type="PANTHER" id="PTHR35008:SF8">
    <property type="entry name" value="ALCOHOL DEHYDROGENASE CYTOCHROME C SUBUNIT"/>
    <property type="match status" value="1"/>
</dbReference>
<name>A0A4Y9SQK2_9BURK</name>
<evidence type="ECO:0000256" key="5">
    <source>
        <dbReference type="ARBA" id="ARBA00022729"/>
    </source>
</evidence>
<keyword evidence="3 9" id="KW-0349">Heme</keyword>
<keyword evidence="12" id="KW-0812">Transmembrane</keyword>
<sequence>MNATPRKRGARWLWPLLLLFVLTVAALLLVWRPAITPLSEGPPQRFDPALVARGAGLAAIGNCAVCHTATPARPLAGGVGVRTPFGTVYSTNITPDRATGIGAWPQSAFTRALRDGVARDGHLLYPAFPYDHYTRLADGDIEALYAYIMTREPQRMETPANRLRFPFGFRPLLAGWNLLYLDHGGVPTDARRSAEWNRGAYLVEALGHCSACHTPRTALGGEDRRRYLGGGEAENWYVPALNRNAPSPTPWNVAQLTAYLRTGIAADHAIAAGPMQGVTASLARADEHEVRAIAVYIASQMTTSAAAVGGRTQTASARLASAGASVDGATPPPPAGTPLGKAKAGADTVTSRGASPPQPGDAQLQAGAQVYADACARCHDQGRQAGSGGALQLPLAVALYDPDPRSLLHLIRDGVRPADNQPGRWMPGFAAELSDEQVLALAAYLRQAAAHQPPWPDLPGALRTVKQP</sequence>
<keyword evidence="15" id="KW-1185">Reference proteome</keyword>
<dbReference type="InterPro" id="IPR009056">
    <property type="entry name" value="Cyt_c-like_dom"/>
</dbReference>
<evidence type="ECO:0000313" key="15">
    <source>
        <dbReference type="Proteomes" id="UP000297729"/>
    </source>
</evidence>
<comment type="cofactor">
    <cofactor evidence="9">
        <name>heme c</name>
        <dbReference type="ChEBI" id="CHEBI:61717"/>
    </cofactor>
    <text evidence="9">Binds 3 heme c groups covalently per subunit.</text>
</comment>
<keyword evidence="2" id="KW-1003">Cell membrane</keyword>
<feature type="domain" description="Cytochrome c" evidence="13">
    <location>
        <begin position="362"/>
        <end position="449"/>
    </location>
</feature>
<comment type="subcellular location">
    <subcellularLocation>
        <location evidence="1">Cell membrane</location>
    </subcellularLocation>
</comment>
<dbReference type="PIRSF" id="PIRSF000018">
    <property type="entry name" value="Mb_ADH_cyt_c"/>
    <property type="match status" value="1"/>
</dbReference>
<feature type="domain" description="Cytochrome c" evidence="13">
    <location>
        <begin position="49"/>
        <end position="152"/>
    </location>
</feature>
<dbReference type="PROSITE" id="PS51007">
    <property type="entry name" value="CYTC"/>
    <property type="match status" value="3"/>
</dbReference>
<keyword evidence="5" id="KW-0732">Signal</keyword>
<dbReference type="AlphaFoldDB" id="A0A4Y9SQK2"/>
<evidence type="ECO:0000256" key="11">
    <source>
        <dbReference type="SAM" id="MobiDB-lite"/>
    </source>
</evidence>
<evidence type="ECO:0000256" key="9">
    <source>
        <dbReference type="PIRSR" id="PIRSR000018-50"/>
    </source>
</evidence>
<dbReference type="GO" id="GO:0009055">
    <property type="term" value="F:electron transfer activity"/>
    <property type="evidence" value="ECO:0007669"/>
    <property type="project" value="InterPro"/>
</dbReference>
<feature type="binding site" description="covalent" evidence="9">
    <location>
        <position position="212"/>
    </location>
    <ligand>
        <name>heme c</name>
        <dbReference type="ChEBI" id="CHEBI:61717"/>
        <label>2</label>
    </ligand>
</feature>
<feature type="region of interest" description="Disordered" evidence="11">
    <location>
        <begin position="322"/>
        <end position="364"/>
    </location>
</feature>
<feature type="transmembrane region" description="Helical" evidence="12">
    <location>
        <begin position="12"/>
        <end position="31"/>
    </location>
</feature>
<keyword evidence="8 12" id="KW-0472">Membrane</keyword>
<keyword evidence="4 10" id="KW-0479">Metal-binding</keyword>
<evidence type="ECO:0000256" key="10">
    <source>
        <dbReference type="PIRSR" id="PIRSR000018-51"/>
    </source>
</evidence>
<accession>A0A4Y9SQK2</accession>
<evidence type="ECO:0000256" key="3">
    <source>
        <dbReference type="ARBA" id="ARBA00022617"/>
    </source>
</evidence>
<dbReference type="GO" id="GO:0020037">
    <property type="term" value="F:heme binding"/>
    <property type="evidence" value="ECO:0007669"/>
    <property type="project" value="InterPro"/>
</dbReference>
<dbReference type="Pfam" id="PF00034">
    <property type="entry name" value="Cytochrom_C"/>
    <property type="match status" value="1"/>
</dbReference>
<dbReference type="PANTHER" id="PTHR35008">
    <property type="entry name" value="BLL4482 PROTEIN-RELATED"/>
    <property type="match status" value="1"/>
</dbReference>
<feature type="binding site" description="covalent" evidence="9">
    <location>
        <position position="378"/>
    </location>
    <ligand>
        <name>heme c</name>
        <dbReference type="ChEBI" id="CHEBI:61717"/>
        <label>3</label>
    </ligand>
</feature>
<keyword evidence="7 10" id="KW-0408">Iron</keyword>
<keyword evidence="12" id="KW-1133">Transmembrane helix</keyword>
<proteinExistence type="predicted"/>
<feature type="binding site" description="covalent" evidence="9">
    <location>
        <position position="66"/>
    </location>
    <ligand>
        <name>heme c</name>
        <dbReference type="ChEBI" id="CHEBI:61717"/>
        <label>1</label>
    </ligand>
</feature>
<evidence type="ECO:0000313" key="14">
    <source>
        <dbReference type="EMBL" id="TFW28818.1"/>
    </source>
</evidence>
<evidence type="ECO:0000256" key="1">
    <source>
        <dbReference type="ARBA" id="ARBA00004236"/>
    </source>
</evidence>
<evidence type="ECO:0000259" key="13">
    <source>
        <dbReference type="PROSITE" id="PS51007"/>
    </source>
</evidence>
<feature type="binding site" description="axial binding residue" evidence="10">
    <location>
        <position position="379"/>
    </location>
    <ligand>
        <name>heme c</name>
        <dbReference type="ChEBI" id="CHEBI:61717"/>
        <label>3</label>
    </ligand>
    <ligandPart>
        <name>Fe</name>
        <dbReference type="ChEBI" id="CHEBI:18248"/>
    </ligandPart>
</feature>
<organism evidence="14 15">
    <name type="scientific">Duganella callida</name>
    <dbReference type="NCBI Taxonomy" id="2561932"/>
    <lineage>
        <taxon>Bacteria</taxon>
        <taxon>Pseudomonadati</taxon>
        <taxon>Pseudomonadota</taxon>
        <taxon>Betaproteobacteria</taxon>
        <taxon>Burkholderiales</taxon>
        <taxon>Oxalobacteraceae</taxon>
        <taxon>Telluria group</taxon>
        <taxon>Duganella</taxon>
    </lineage>
</organism>
<feature type="binding site" description="covalent" evidence="9">
    <location>
        <position position="63"/>
    </location>
    <ligand>
        <name>heme c</name>
        <dbReference type="ChEBI" id="CHEBI:61717"/>
        <label>1</label>
    </ligand>
</feature>
<dbReference type="InterPro" id="IPR051459">
    <property type="entry name" value="Cytochrome_c-type_DH"/>
</dbReference>
<reference evidence="14 15" key="1">
    <citation type="submission" date="2019-03" db="EMBL/GenBank/DDBJ databases">
        <title>Draft Genome Sequence of Duganella callidus sp. nov., a Novel Duganella Species Isolated from Cultivated Soil.</title>
        <authorList>
            <person name="Raths R."/>
            <person name="Peta V."/>
            <person name="Bucking H."/>
        </authorList>
    </citation>
    <scope>NUCLEOTIDE SEQUENCE [LARGE SCALE GENOMIC DNA]</scope>
    <source>
        <strain evidence="14 15">DN04</strain>
    </source>
</reference>
<dbReference type="InterPro" id="IPR036909">
    <property type="entry name" value="Cyt_c-like_dom_sf"/>
</dbReference>
<dbReference type="Proteomes" id="UP000297729">
    <property type="component" value="Unassembled WGS sequence"/>
</dbReference>
<feature type="binding site" description="axial binding residue" evidence="10">
    <location>
        <position position="67"/>
    </location>
    <ligand>
        <name>heme c</name>
        <dbReference type="ChEBI" id="CHEBI:61717"/>
        <label>1</label>
    </ligand>
    <ligandPart>
        <name>Fe</name>
        <dbReference type="ChEBI" id="CHEBI:18248"/>
    </ligandPart>
</feature>
<dbReference type="Pfam" id="PF13442">
    <property type="entry name" value="Cytochrome_CBB3"/>
    <property type="match status" value="1"/>
</dbReference>
<dbReference type="GO" id="GO:0016614">
    <property type="term" value="F:oxidoreductase activity, acting on CH-OH group of donors"/>
    <property type="evidence" value="ECO:0007669"/>
    <property type="project" value="InterPro"/>
</dbReference>
<feature type="compositionally biased region" description="Low complexity" evidence="11">
    <location>
        <begin position="337"/>
        <end position="346"/>
    </location>
</feature>
<comment type="caution">
    <text evidence="14">The sequence shown here is derived from an EMBL/GenBank/DDBJ whole genome shotgun (WGS) entry which is preliminary data.</text>
</comment>
<evidence type="ECO:0000256" key="7">
    <source>
        <dbReference type="ARBA" id="ARBA00023004"/>
    </source>
</evidence>
<dbReference type="EMBL" id="SPVG01000046">
    <property type="protein sequence ID" value="TFW28818.1"/>
    <property type="molecule type" value="Genomic_DNA"/>
</dbReference>
<keyword evidence="6" id="KW-0677">Repeat</keyword>
<feature type="domain" description="Cytochrome c" evidence="13">
    <location>
        <begin position="194"/>
        <end position="301"/>
    </location>
</feature>
<evidence type="ECO:0000256" key="12">
    <source>
        <dbReference type="SAM" id="Phobius"/>
    </source>
</evidence>
<evidence type="ECO:0000256" key="8">
    <source>
        <dbReference type="ARBA" id="ARBA00023136"/>
    </source>
</evidence>
<gene>
    <name evidence="14" type="ORF">E4L98_05025</name>
</gene>
<dbReference type="GO" id="GO:0005886">
    <property type="term" value="C:plasma membrane"/>
    <property type="evidence" value="ECO:0007669"/>
    <property type="project" value="UniProtKB-SubCell"/>
</dbReference>
<dbReference type="RefSeq" id="WP_135200477.1">
    <property type="nucleotide sequence ID" value="NZ_SPVG01000046.1"/>
</dbReference>
<dbReference type="SUPFAM" id="SSF46626">
    <property type="entry name" value="Cytochrome c"/>
    <property type="match status" value="3"/>
</dbReference>
<evidence type="ECO:0000256" key="6">
    <source>
        <dbReference type="ARBA" id="ARBA00022737"/>
    </source>
</evidence>
<feature type="binding site" description="covalent" evidence="9">
    <location>
        <position position="375"/>
    </location>
    <ligand>
        <name>heme c</name>
        <dbReference type="ChEBI" id="CHEBI:61717"/>
        <label>3</label>
    </ligand>
</feature>
<evidence type="ECO:0000256" key="4">
    <source>
        <dbReference type="ARBA" id="ARBA00022723"/>
    </source>
</evidence>
<protein>
    <submittedName>
        <fullName evidence="14">C-type cytochrome</fullName>
    </submittedName>
</protein>
<dbReference type="GO" id="GO:0005506">
    <property type="term" value="F:iron ion binding"/>
    <property type="evidence" value="ECO:0007669"/>
    <property type="project" value="InterPro"/>
</dbReference>
<feature type="binding site" description="covalent" evidence="9">
    <location>
        <position position="209"/>
    </location>
    <ligand>
        <name>heme c</name>
        <dbReference type="ChEBI" id="CHEBI:61717"/>
        <label>2</label>
    </ligand>
</feature>
<feature type="binding site" description="axial binding residue" evidence="10">
    <location>
        <position position="213"/>
    </location>
    <ligand>
        <name>heme c</name>
        <dbReference type="ChEBI" id="CHEBI:61717"/>
        <label>2</label>
    </ligand>
    <ligandPart>
        <name>Fe</name>
        <dbReference type="ChEBI" id="CHEBI:18248"/>
    </ligandPart>
</feature>
<dbReference type="InterPro" id="IPR014353">
    <property type="entry name" value="Membr-bd_ADH_cyt_c"/>
</dbReference>
<evidence type="ECO:0000256" key="2">
    <source>
        <dbReference type="ARBA" id="ARBA00022475"/>
    </source>
</evidence>
<dbReference type="Gene3D" id="1.10.760.10">
    <property type="entry name" value="Cytochrome c-like domain"/>
    <property type="match status" value="3"/>
</dbReference>